<name>A0A151SBA7_CAJCA</name>
<dbReference type="OrthoDB" id="690172at2759"/>
<evidence type="ECO:0000256" key="2">
    <source>
        <dbReference type="SAM" id="Phobius"/>
    </source>
</evidence>
<sequence length="369" mass="40071">MPFPWKKNRVPRISQIVADLQSPKRGASLVVQTGFPTSLIDLFVKNRTRFKKNRSKKTPPPDLPHPPPPPPPPPPSPATPIPMQPTRAVPDPVTRFPNASNLNAVVFVKILMAFALIASVERLTVGITVSAFALLLLEYAGRRAVSFPVLAALFRKALIPKKERVPDCQLSREGFATGEIEVVEATTDLGICADVAPALLSEDEPSSEVSVACLLEQVSECKTKGGKSGGFRSRMVKKLVPKKFRGSRKEKKEKESESGSEVSFSSAVEDEKLPILEIEVEEVEEENISGAKNSSNTKLDCGITRSYDVIRVGNSCSSTVLVMVALVGLLLGRFPALILSITCCCLLKIVRSLRRSLNVSLIKCSVSNS</sequence>
<dbReference type="PANTHER" id="PTHR36381:SF1">
    <property type="entry name" value="ETHYLENE-REGULATED TRANSCRIPT 2 (ERT2)"/>
    <property type="match status" value="1"/>
</dbReference>
<keyword evidence="2" id="KW-1133">Transmembrane helix</keyword>
<feature type="transmembrane region" description="Helical" evidence="2">
    <location>
        <begin position="320"/>
        <end position="347"/>
    </location>
</feature>
<dbReference type="OMA" id="QSHDMDD"/>
<dbReference type="AlphaFoldDB" id="A0A151SBA7"/>
<keyword evidence="4" id="KW-1185">Reference proteome</keyword>
<reference evidence="3" key="1">
    <citation type="journal article" date="2012" name="Nat. Biotechnol.">
        <title>Draft genome sequence of pigeonpea (Cajanus cajan), an orphan legume crop of resource-poor farmers.</title>
        <authorList>
            <person name="Varshney R.K."/>
            <person name="Chen W."/>
            <person name="Li Y."/>
            <person name="Bharti A.K."/>
            <person name="Saxena R.K."/>
            <person name="Schlueter J.A."/>
            <person name="Donoghue M.T."/>
            <person name="Azam S."/>
            <person name="Fan G."/>
            <person name="Whaley A.M."/>
            <person name="Farmer A.D."/>
            <person name="Sheridan J."/>
            <person name="Iwata A."/>
            <person name="Tuteja R."/>
            <person name="Penmetsa R.V."/>
            <person name="Wu W."/>
            <person name="Upadhyaya H.D."/>
            <person name="Yang S.P."/>
            <person name="Shah T."/>
            <person name="Saxena K.B."/>
            <person name="Michael T."/>
            <person name="McCombie W.R."/>
            <person name="Yang B."/>
            <person name="Zhang G."/>
            <person name="Yang H."/>
            <person name="Wang J."/>
            <person name="Spillane C."/>
            <person name="Cook D.R."/>
            <person name="May G.D."/>
            <person name="Xu X."/>
            <person name="Jackson S.A."/>
        </authorList>
    </citation>
    <scope>NUCLEOTIDE SEQUENCE [LARGE SCALE GENOMIC DNA]</scope>
</reference>
<accession>A0A151SBA7</accession>
<gene>
    <name evidence="3" type="ORF">KK1_026096</name>
</gene>
<feature type="region of interest" description="Disordered" evidence="1">
    <location>
        <begin position="244"/>
        <end position="265"/>
    </location>
</feature>
<proteinExistence type="predicted"/>
<organism evidence="3 4">
    <name type="scientific">Cajanus cajan</name>
    <name type="common">Pigeon pea</name>
    <name type="synonym">Cajanus indicus</name>
    <dbReference type="NCBI Taxonomy" id="3821"/>
    <lineage>
        <taxon>Eukaryota</taxon>
        <taxon>Viridiplantae</taxon>
        <taxon>Streptophyta</taxon>
        <taxon>Embryophyta</taxon>
        <taxon>Tracheophyta</taxon>
        <taxon>Spermatophyta</taxon>
        <taxon>Magnoliopsida</taxon>
        <taxon>eudicotyledons</taxon>
        <taxon>Gunneridae</taxon>
        <taxon>Pentapetalae</taxon>
        <taxon>rosids</taxon>
        <taxon>fabids</taxon>
        <taxon>Fabales</taxon>
        <taxon>Fabaceae</taxon>
        <taxon>Papilionoideae</taxon>
        <taxon>50 kb inversion clade</taxon>
        <taxon>NPAAA clade</taxon>
        <taxon>indigoferoid/millettioid clade</taxon>
        <taxon>Phaseoleae</taxon>
        <taxon>Cajanus</taxon>
    </lineage>
</organism>
<feature type="compositionally biased region" description="Pro residues" evidence="1">
    <location>
        <begin position="58"/>
        <end position="83"/>
    </location>
</feature>
<dbReference type="EMBL" id="KQ483429">
    <property type="protein sequence ID" value="KYP52019.1"/>
    <property type="molecule type" value="Genomic_DNA"/>
</dbReference>
<dbReference type="STRING" id="3821.A0A151SBA7"/>
<evidence type="ECO:0000313" key="4">
    <source>
        <dbReference type="Proteomes" id="UP000075243"/>
    </source>
</evidence>
<keyword evidence="2" id="KW-0812">Transmembrane</keyword>
<evidence type="ECO:0000256" key="1">
    <source>
        <dbReference type="SAM" id="MobiDB-lite"/>
    </source>
</evidence>
<keyword evidence="2" id="KW-0472">Membrane</keyword>
<protein>
    <submittedName>
        <fullName evidence="3">Uncharacterized protein</fullName>
    </submittedName>
</protein>
<dbReference type="PANTHER" id="PTHR36381">
    <property type="entry name" value="ETHYLENE-REGULATED TRANSCRIPT 2 (ERT2)"/>
    <property type="match status" value="1"/>
</dbReference>
<dbReference type="Proteomes" id="UP000075243">
    <property type="component" value="Unassembled WGS sequence"/>
</dbReference>
<feature type="region of interest" description="Disordered" evidence="1">
    <location>
        <begin position="50"/>
        <end position="92"/>
    </location>
</feature>
<dbReference type="Gramene" id="C.cajan_25639.t">
    <property type="protein sequence ID" value="C.cajan_25639.t.cds1"/>
    <property type="gene ID" value="C.cajan_25639"/>
</dbReference>
<evidence type="ECO:0000313" key="3">
    <source>
        <dbReference type="EMBL" id="KYP52019.1"/>
    </source>
</evidence>